<dbReference type="VEuPathDB" id="PiroplasmaDB:BBBOND_0208090"/>
<dbReference type="KEGG" id="bbig:BBBOND_0208090"/>
<dbReference type="RefSeq" id="XP_012767841.1">
    <property type="nucleotide sequence ID" value="XM_012912387.1"/>
</dbReference>
<accession>A0A061DCM4</accession>
<sequence length="92" mass="10498">MEIPPAVPGACYRCCKSGGNDESTPKMQARDSKQPADSYVIMVDATTVSLFIKCFSSLTRRKHLNARLRHEHLLLLIDTKLLNLYLNRERIH</sequence>
<evidence type="ECO:0000313" key="2">
    <source>
        <dbReference type="Proteomes" id="UP000033188"/>
    </source>
</evidence>
<protein>
    <submittedName>
        <fullName evidence="1">Uncharacterized protein</fullName>
    </submittedName>
</protein>
<proteinExistence type="predicted"/>
<reference evidence="2" key="1">
    <citation type="submission" date="2014-06" db="EMBL/GenBank/DDBJ databases">
        <authorList>
            <person name="Aslett M."/>
            <person name="De Silva N."/>
        </authorList>
    </citation>
    <scope>NUCLEOTIDE SEQUENCE [LARGE SCALE GENOMIC DNA]</scope>
    <source>
        <strain evidence="2">Bond</strain>
    </source>
</reference>
<dbReference type="GeneID" id="24564196"/>
<dbReference type="EMBL" id="LK391708">
    <property type="protein sequence ID" value="CDR95655.1"/>
    <property type="molecule type" value="Genomic_DNA"/>
</dbReference>
<name>A0A061DCM4_BABBI</name>
<dbReference type="AlphaFoldDB" id="A0A061DCM4"/>
<evidence type="ECO:0000313" key="1">
    <source>
        <dbReference type="EMBL" id="CDR95655.1"/>
    </source>
</evidence>
<gene>
    <name evidence="1" type="ORF">BBBOND_0208090</name>
</gene>
<organism evidence="1 2">
    <name type="scientific">Babesia bigemina</name>
    <dbReference type="NCBI Taxonomy" id="5866"/>
    <lineage>
        <taxon>Eukaryota</taxon>
        <taxon>Sar</taxon>
        <taxon>Alveolata</taxon>
        <taxon>Apicomplexa</taxon>
        <taxon>Aconoidasida</taxon>
        <taxon>Piroplasmida</taxon>
        <taxon>Babesiidae</taxon>
        <taxon>Babesia</taxon>
    </lineage>
</organism>
<keyword evidence="2" id="KW-1185">Reference proteome</keyword>
<dbReference type="Proteomes" id="UP000033188">
    <property type="component" value="Chromosome 2"/>
</dbReference>